<dbReference type="EMBL" id="DVOL01000073">
    <property type="protein sequence ID" value="HIV11083.1"/>
    <property type="molecule type" value="Genomic_DNA"/>
</dbReference>
<feature type="transmembrane region" description="Helical" evidence="6">
    <location>
        <begin position="94"/>
        <end position="118"/>
    </location>
</feature>
<keyword evidence="3 6" id="KW-0812">Transmembrane</keyword>
<evidence type="ECO:0000256" key="2">
    <source>
        <dbReference type="ARBA" id="ARBA00022475"/>
    </source>
</evidence>
<dbReference type="InterPro" id="IPR050833">
    <property type="entry name" value="Poly_Biosynth_Transport"/>
</dbReference>
<gene>
    <name evidence="7" type="ORF">IAD28_05275</name>
</gene>
<proteinExistence type="predicted"/>
<dbReference type="PANTHER" id="PTHR30250:SF11">
    <property type="entry name" value="O-ANTIGEN TRANSPORTER-RELATED"/>
    <property type="match status" value="1"/>
</dbReference>
<feature type="transmembrane region" description="Helical" evidence="6">
    <location>
        <begin position="448"/>
        <end position="474"/>
    </location>
</feature>
<protein>
    <submittedName>
        <fullName evidence="7">Polysaccharide biosynthesis C-terminal domain-containing protein</fullName>
    </submittedName>
</protein>
<reference evidence="7" key="2">
    <citation type="journal article" date="2021" name="PeerJ">
        <title>Extensive microbial diversity within the chicken gut microbiome revealed by metagenomics and culture.</title>
        <authorList>
            <person name="Gilroy R."/>
            <person name="Ravi A."/>
            <person name="Getino M."/>
            <person name="Pursley I."/>
            <person name="Horton D.L."/>
            <person name="Alikhan N.F."/>
            <person name="Baker D."/>
            <person name="Gharbi K."/>
            <person name="Hall N."/>
            <person name="Watson M."/>
            <person name="Adriaenssens E.M."/>
            <person name="Foster-Nyarko E."/>
            <person name="Jarju S."/>
            <person name="Secka A."/>
            <person name="Antonio M."/>
            <person name="Oren A."/>
            <person name="Chaudhuri R.R."/>
            <person name="La Ragione R."/>
            <person name="Hildebrand F."/>
            <person name="Pallen M.J."/>
        </authorList>
    </citation>
    <scope>NUCLEOTIDE SEQUENCE</scope>
    <source>
        <strain evidence="7">1370</strain>
    </source>
</reference>
<organism evidence="7 8">
    <name type="scientific">Candidatus Faeciplasma avium</name>
    <dbReference type="NCBI Taxonomy" id="2840798"/>
    <lineage>
        <taxon>Bacteria</taxon>
        <taxon>Bacillati</taxon>
        <taxon>Bacillota</taxon>
        <taxon>Clostridia</taxon>
        <taxon>Eubacteriales</taxon>
        <taxon>Oscillospiraceae</taxon>
        <taxon>Oscillospiraceae incertae sedis</taxon>
        <taxon>Candidatus Faeciplasma</taxon>
    </lineage>
</organism>
<evidence type="ECO:0000256" key="1">
    <source>
        <dbReference type="ARBA" id="ARBA00004651"/>
    </source>
</evidence>
<name>A0A9D1T553_9FIRM</name>
<feature type="transmembrane region" description="Helical" evidence="6">
    <location>
        <begin position="220"/>
        <end position="236"/>
    </location>
</feature>
<evidence type="ECO:0000256" key="4">
    <source>
        <dbReference type="ARBA" id="ARBA00022989"/>
    </source>
</evidence>
<dbReference type="Pfam" id="PF01943">
    <property type="entry name" value="Polysacc_synt"/>
    <property type="match status" value="1"/>
</dbReference>
<dbReference type="Proteomes" id="UP000823960">
    <property type="component" value="Unassembled WGS sequence"/>
</dbReference>
<keyword evidence="2" id="KW-1003">Cell membrane</keyword>
<keyword evidence="4 6" id="KW-1133">Transmembrane helix</keyword>
<feature type="transmembrane region" description="Helical" evidence="6">
    <location>
        <begin position="180"/>
        <end position="208"/>
    </location>
</feature>
<feature type="transmembrane region" description="Helical" evidence="6">
    <location>
        <begin position="256"/>
        <end position="274"/>
    </location>
</feature>
<dbReference type="GO" id="GO:0005886">
    <property type="term" value="C:plasma membrane"/>
    <property type="evidence" value="ECO:0007669"/>
    <property type="project" value="UniProtKB-SubCell"/>
</dbReference>
<feature type="transmembrane region" description="Helical" evidence="6">
    <location>
        <begin position="389"/>
        <end position="409"/>
    </location>
</feature>
<feature type="transmembrane region" description="Helical" evidence="6">
    <location>
        <begin position="421"/>
        <end position="442"/>
    </location>
</feature>
<evidence type="ECO:0000313" key="7">
    <source>
        <dbReference type="EMBL" id="HIV11083.1"/>
    </source>
</evidence>
<feature type="transmembrane region" description="Helical" evidence="6">
    <location>
        <begin position="153"/>
        <end position="174"/>
    </location>
</feature>
<feature type="transmembrane region" description="Helical" evidence="6">
    <location>
        <begin position="64"/>
        <end position="82"/>
    </location>
</feature>
<sequence>MDDAKATSGESGRSYKRLFLNTLTFAIGSFGSKLLVLILVPLYTSSLTPGEYGTVDLITQTANLLIPIFTLTVSEAALRFGLDARELSSRREVYTLCLRILTVGLFALLLVMPAISMLGYLEGYAPLLYIYVWTSSLRQLNMTFVRAVEKVRLFALDGVLCTLTMLLLNILLLPGLKLGILGYLLAIILSDALSSVFLFFAGGLYRFVGLKIDRGQLRPMLKYCVPMIPATVLWLVTSVSDHFMVTYFYGEEQNGILVVAYKIPMILTTVFTMFSQAWNMSAISENSSSERERLYTDIFSMSCSFMFILAAGILLFIKPVLWLWVDGEYFIAYKYAPILTVATVFTCFNVFLGSVYIAQKKTKHTFYTSLAAGLSNIVLNLLLIPRFGIFGAATATLISYLGAFLYRLIDTRRLIRFDYSRPRLIISTLLILIMSVIVALDFSAGLRYGLLAALFLAVAAVNIGELIRVALIVAPERIKNRLKPLGRLISRQGGLEDKNGRA</sequence>
<keyword evidence="5 6" id="KW-0472">Membrane</keyword>
<evidence type="ECO:0000256" key="5">
    <source>
        <dbReference type="ARBA" id="ARBA00023136"/>
    </source>
</evidence>
<dbReference type="AlphaFoldDB" id="A0A9D1T553"/>
<evidence type="ECO:0000313" key="8">
    <source>
        <dbReference type="Proteomes" id="UP000823960"/>
    </source>
</evidence>
<feature type="transmembrane region" description="Helical" evidence="6">
    <location>
        <begin position="294"/>
        <end position="317"/>
    </location>
</feature>
<accession>A0A9D1T553</accession>
<feature type="transmembrane region" description="Helical" evidence="6">
    <location>
        <begin position="124"/>
        <end position="141"/>
    </location>
</feature>
<dbReference type="InterPro" id="IPR002797">
    <property type="entry name" value="Polysacc_synth"/>
</dbReference>
<comment type="caution">
    <text evidence="7">The sequence shown here is derived from an EMBL/GenBank/DDBJ whole genome shotgun (WGS) entry which is preliminary data.</text>
</comment>
<evidence type="ECO:0000256" key="6">
    <source>
        <dbReference type="SAM" id="Phobius"/>
    </source>
</evidence>
<feature type="transmembrane region" description="Helical" evidence="6">
    <location>
        <begin position="365"/>
        <end position="383"/>
    </location>
</feature>
<feature type="transmembrane region" description="Helical" evidence="6">
    <location>
        <begin position="337"/>
        <end position="358"/>
    </location>
</feature>
<feature type="transmembrane region" description="Helical" evidence="6">
    <location>
        <begin position="18"/>
        <end position="44"/>
    </location>
</feature>
<evidence type="ECO:0000256" key="3">
    <source>
        <dbReference type="ARBA" id="ARBA00022692"/>
    </source>
</evidence>
<dbReference type="PANTHER" id="PTHR30250">
    <property type="entry name" value="PST FAMILY PREDICTED COLANIC ACID TRANSPORTER"/>
    <property type="match status" value="1"/>
</dbReference>
<reference evidence="7" key="1">
    <citation type="submission" date="2020-10" db="EMBL/GenBank/DDBJ databases">
        <authorList>
            <person name="Gilroy R."/>
        </authorList>
    </citation>
    <scope>NUCLEOTIDE SEQUENCE</scope>
    <source>
        <strain evidence="7">1370</strain>
    </source>
</reference>
<comment type="subcellular location">
    <subcellularLocation>
        <location evidence="1">Cell membrane</location>
        <topology evidence="1">Multi-pass membrane protein</topology>
    </subcellularLocation>
</comment>